<dbReference type="Proteomes" id="UP000006039">
    <property type="component" value="Unassembled WGS sequence"/>
</dbReference>
<proteinExistence type="predicted"/>
<organism evidence="1">
    <name type="scientific">Gaeumannomyces tritici (strain R3-111a-1)</name>
    <name type="common">Wheat and barley take-all root rot fungus</name>
    <name type="synonym">Gaeumannomyces graminis var. tritici</name>
    <dbReference type="NCBI Taxonomy" id="644352"/>
    <lineage>
        <taxon>Eukaryota</taxon>
        <taxon>Fungi</taxon>
        <taxon>Dikarya</taxon>
        <taxon>Ascomycota</taxon>
        <taxon>Pezizomycotina</taxon>
        <taxon>Sordariomycetes</taxon>
        <taxon>Sordariomycetidae</taxon>
        <taxon>Magnaporthales</taxon>
        <taxon>Magnaporthaceae</taxon>
        <taxon>Gaeumannomyces</taxon>
    </lineage>
</organism>
<dbReference type="GeneID" id="20352264"/>
<evidence type="ECO:0000313" key="3">
    <source>
        <dbReference type="Proteomes" id="UP000006039"/>
    </source>
</evidence>
<dbReference type="AlphaFoldDB" id="J3PE83"/>
<name>J3PE83_GAET3</name>
<dbReference type="VEuPathDB" id="FungiDB:GGTG_11806"/>
<dbReference type="EnsemblFungi" id="EJT70783">
    <property type="protein sequence ID" value="EJT70783"/>
    <property type="gene ID" value="GGTG_11806"/>
</dbReference>
<dbReference type="RefSeq" id="XP_009227961.1">
    <property type="nucleotide sequence ID" value="XM_009229697.1"/>
</dbReference>
<evidence type="ECO:0000313" key="1">
    <source>
        <dbReference type="EMBL" id="EJT70783.1"/>
    </source>
</evidence>
<reference evidence="2" key="5">
    <citation type="submission" date="2018-04" db="UniProtKB">
        <authorList>
            <consortium name="EnsemblFungi"/>
        </authorList>
    </citation>
    <scope>IDENTIFICATION</scope>
    <source>
        <strain evidence="2">R3-111a-1</strain>
    </source>
</reference>
<reference evidence="1" key="3">
    <citation type="submission" date="2010-09" db="EMBL/GenBank/DDBJ databases">
        <title>Annotation of Gaeumannomyces graminis var. tritici R3-111a-1.</title>
        <authorList>
            <consortium name="The Broad Institute Genome Sequencing Platform"/>
            <person name="Ma L.-J."/>
            <person name="Dead R."/>
            <person name="Young S.K."/>
            <person name="Zeng Q."/>
            <person name="Gargeya S."/>
            <person name="Fitzgerald M."/>
            <person name="Haas B."/>
            <person name="Abouelleil A."/>
            <person name="Alvarado L."/>
            <person name="Arachchi H.M."/>
            <person name="Berlin A."/>
            <person name="Brown A."/>
            <person name="Chapman S.B."/>
            <person name="Chen Z."/>
            <person name="Dunbar C."/>
            <person name="Freedman E."/>
            <person name="Gearin G."/>
            <person name="Gellesch M."/>
            <person name="Goldberg J."/>
            <person name="Griggs A."/>
            <person name="Gujja S."/>
            <person name="Heiman D."/>
            <person name="Howarth C."/>
            <person name="Larson L."/>
            <person name="Lui A."/>
            <person name="MacDonald P.J.P."/>
            <person name="Mehta T."/>
            <person name="Montmayeur A."/>
            <person name="Murphy C."/>
            <person name="Neiman D."/>
            <person name="Pearson M."/>
            <person name="Priest M."/>
            <person name="Roberts A."/>
            <person name="Saif S."/>
            <person name="Shea T."/>
            <person name="Shenoy N."/>
            <person name="Sisk P."/>
            <person name="Stolte C."/>
            <person name="Sykes S."/>
            <person name="Yandava C."/>
            <person name="Wortman J."/>
            <person name="Nusbaum C."/>
            <person name="Birren B."/>
        </authorList>
    </citation>
    <scope>NUCLEOTIDE SEQUENCE</scope>
    <source>
        <strain evidence="1">R3-111a-1</strain>
    </source>
</reference>
<accession>J3PE83</accession>
<evidence type="ECO:0000313" key="2">
    <source>
        <dbReference type="EnsemblFungi" id="EJT70783"/>
    </source>
</evidence>
<protein>
    <submittedName>
        <fullName evidence="1 2">Uncharacterized protein</fullName>
    </submittedName>
</protein>
<gene>
    <name evidence="2" type="primary">20352264</name>
    <name evidence="1" type="ORF">GGTG_11806</name>
</gene>
<sequence length="120" mass="12985">MDAAVKTSMAVCRKPEGFAPKHFCSSRRRSAQLLYLLMSPRNTLRRLNRPPTARRLLVFGPQFSGLPCAANNGGTQLSALPGLPPSGVSDLFFLFHCTSKSSGKKACGALRLLERGTQPP</sequence>
<reference evidence="2" key="4">
    <citation type="journal article" date="2015" name="G3 (Bethesda)">
        <title>Genome sequences of three phytopathogenic species of the Magnaporthaceae family of fungi.</title>
        <authorList>
            <person name="Okagaki L.H."/>
            <person name="Nunes C.C."/>
            <person name="Sailsbery J."/>
            <person name="Clay B."/>
            <person name="Brown D."/>
            <person name="John T."/>
            <person name="Oh Y."/>
            <person name="Young N."/>
            <person name="Fitzgerald M."/>
            <person name="Haas B.J."/>
            <person name="Zeng Q."/>
            <person name="Young S."/>
            <person name="Adiconis X."/>
            <person name="Fan L."/>
            <person name="Levin J.Z."/>
            <person name="Mitchell T.K."/>
            <person name="Okubara P.A."/>
            <person name="Farman M.L."/>
            <person name="Kohn L.M."/>
            <person name="Birren B."/>
            <person name="Ma L.-J."/>
            <person name="Dean R.A."/>
        </authorList>
    </citation>
    <scope>NUCLEOTIDE SEQUENCE</scope>
    <source>
        <strain evidence="2">R3-111a-1</strain>
    </source>
</reference>
<keyword evidence="3" id="KW-1185">Reference proteome</keyword>
<dbReference type="HOGENOM" id="CLU_2049861_0_0_1"/>
<reference evidence="3" key="1">
    <citation type="submission" date="2010-07" db="EMBL/GenBank/DDBJ databases">
        <title>The genome sequence of Gaeumannomyces graminis var. tritici strain R3-111a-1.</title>
        <authorList>
            <consortium name="The Broad Institute Genome Sequencing Platform"/>
            <person name="Ma L.-J."/>
            <person name="Dead R."/>
            <person name="Young S."/>
            <person name="Zeng Q."/>
            <person name="Koehrsen M."/>
            <person name="Alvarado L."/>
            <person name="Berlin A."/>
            <person name="Chapman S.B."/>
            <person name="Chen Z."/>
            <person name="Freedman E."/>
            <person name="Gellesch M."/>
            <person name="Goldberg J."/>
            <person name="Griggs A."/>
            <person name="Gujja S."/>
            <person name="Heilman E.R."/>
            <person name="Heiman D."/>
            <person name="Hepburn T."/>
            <person name="Howarth C."/>
            <person name="Jen D."/>
            <person name="Larson L."/>
            <person name="Mehta T."/>
            <person name="Neiman D."/>
            <person name="Pearson M."/>
            <person name="Roberts A."/>
            <person name="Saif S."/>
            <person name="Shea T."/>
            <person name="Shenoy N."/>
            <person name="Sisk P."/>
            <person name="Stolte C."/>
            <person name="Sykes S."/>
            <person name="Walk T."/>
            <person name="White J."/>
            <person name="Yandava C."/>
            <person name="Haas B."/>
            <person name="Nusbaum C."/>
            <person name="Birren B."/>
        </authorList>
    </citation>
    <scope>NUCLEOTIDE SEQUENCE [LARGE SCALE GENOMIC DNA]</scope>
    <source>
        <strain evidence="3">R3-111a-1</strain>
    </source>
</reference>
<reference evidence="1" key="2">
    <citation type="submission" date="2010-07" db="EMBL/GenBank/DDBJ databases">
        <authorList>
            <consortium name="The Broad Institute Genome Sequencing Platform"/>
            <consortium name="Broad Institute Genome Sequencing Center for Infectious Disease"/>
            <person name="Ma L.-J."/>
            <person name="Dead R."/>
            <person name="Young S."/>
            <person name="Zeng Q."/>
            <person name="Koehrsen M."/>
            <person name="Alvarado L."/>
            <person name="Berlin A."/>
            <person name="Chapman S.B."/>
            <person name="Chen Z."/>
            <person name="Freedman E."/>
            <person name="Gellesch M."/>
            <person name="Goldberg J."/>
            <person name="Griggs A."/>
            <person name="Gujja S."/>
            <person name="Heilman E.R."/>
            <person name="Heiman D."/>
            <person name="Hepburn T."/>
            <person name="Howarth C."/>
            <person name="Jen D."/>
            <person name="Larson L."/>
            <person name="Mehta T."/>
            <person name="Neiman D."/>
            <person name="Pearson M."/>
            <person name="Roberts A."/>
            <person name="Saif S."/>
            <person name="Shea T."/>
            <person name="Shenoy N."/>
            <person name="Sisk P."/>
            <person name="Stolte C."/>
            <person name="Sykes S."/>
            <person name="Walk T."/>
            <person name="White J."/>
            <person name="Yandava C."/>
            <person name="Haas B."/>
            <person name="Nusbaum C."/>
            <person name="Birren B."/>
        </authorList>
    </citation>
    <scope>NUCLEOTIDE SEQUENCE</scope>
    <source>
        <strain evidence="1">R3-111a-1</strain>
    </source>
</reference>
<dbReference type="EMBL" id="GL385401">
    <property type="protein sequence ID" value="EJT70783.1"/>
    <property type="molecule type" value="Genomic_DNA"/>
</dbReference>